<organism evidence="3 4">
    <name type="scientific">Vitis vinifera</name>
    <name type="common">Grape</name>
    <dbReference type="NCBI Taxonomy" id="29760"/>
    <lineage>
        <taxon>Eukaryota</taxon>
        <taxon>Viridiplantae</taxon>
        <taxon>Streptophyta</taxon>
        <taxon>Embryophyta</taxon>
        <taxon>Tracheophyta</taxon>
        <taxon>Spermatophyta</taxon>
        <taxon>Magnoliopsida</taxon>
        <taxon>eudicotyledons</taxon>
        <taxon>Gunneridae</taxon>
        <taxon>Pentapetalae</taxon>
        <taxon>rosids</taxon>
        <taxon>Vitales</taxon>
        <taxon>Vitaceae</taxon>
        <taxon>Viteae</taxon>
        <taxon>Vitis</taxon>
    </lineage>
</organism>
<dbReference type="EMBL" id="QGNW01000724">
    <property type="protein sequence ID" value="RVW64170.1"/>
    <property type="molecule type" value="Genomic_DNA"/>
</dbReference>
<feature type="region of interest" description="Disordered" evidence="2">
    <location>
        <begin position="211"/>
        <end position="257"/>
    </location>
</feature>
<comment type="caution">
    <text evidence="3">The sequence shown here is derived from an EMBL/GenBank/DDBJ whole genome shotgun (WGS) entry which is preliminary data.</text>
</comment>
<name>A0A438FW44_VITVI</name>
<feature type="compositionally biased region" description="Basic and acidic residues" evidence="2">
    <location>
        <begin position="211"/>
        <end position="237"/>
    </location>
</feature>
<keyword evidence="1" id="KW-0175">Coiled coil</keyword>
<evidence type="ECO:0000313" key="3">
    <source>
        <dbReference type="EMBL" id="RVW64170.1"/>
    </source>
</evidence>
<dbReference type="Proteomes" id="UP000288805">
    <property type="component" value="Unassembled WGS sequence"/>
</dbReference>
<reference evidence="3 4" key="1">
    <citation type="journal article" date="2018" name="PLoS Genet.">
        <title>Population sequencing reveals clonal diversity and ancestral inbreeding in the grapevine cultivar Chardonnay.</title>
        <authorList>
            <person name="Roach M.J."/>
            <person name="Johnson D.L."/>
            <person name="Bohlmann J."/>
            <person name="van Vuuren H.J."/>
            <person name="Jones S.J."/>
            <person name="Pretorius I.S."/>
            <person name="Schmidt S.A."/>
            <person name="Borneman A.R."/>
        </authorList>
    </citation>
    <scope>NUCLEOTIDE SEQUENCE [LARGE SCALE GENOMIC DNA]</scope>
    <source>
        <strain evidence="4">cv. Chardonnay</strain>
        <tissue evidence="3">Leaf</tissue>
    </source>
</reference>
<proteinExistence type="predicted"/>
<dbReference type="AlphaFoldDB" id="A0A438FW44"/>
<sequence>MPPFNLAILPGQNRASTSGIPVIRAIVLRSLFPLQTCARSVVVFRVFQGVLLLLWARWGFCCPPVAFAGLRFPLPSLFKEFLHFTQILPTYVHPNIVQVLMGCSILNMLFNLDLSLLEVLFIYTIKKGKTNLFSLFAHIPSLQLVTNIPDSNKEGAKGYVLVRGIWAGLSEHQEREFSPNRLLTLPGRVAFRVCPDLPFYKRACKANAKAHQERLDQREEKRQEGTLRKAPGEKGRPDNLAPEPEDTSGSPQLETFLPGPRSFQPQPDFVGLRVVHEPEEVRDMNDLRTGFLQRHRKLLYDPIDLAPSPAKKVCPERGEEDPAAKAPLPTTAHSNEAGSSATAMVQLDVVGSGATAAVQANAPGPSSATVAQPGITAHSDAPATVETRGLEGVPEAMIDEEALDEKSSPATAVPPSWEEMMEMLKGVPCFMDAEVTSTRMSNFFPLTKRVSMNMGGDPPSFVKVRLPFGTPESAVSCIQHLQEWTIPETAEVVVAGIHYMMHTHEHLFKRLEVVEAMCAFISYHLGGVEELRSRLEEEKGFIRAEADTLKREKEALEGQVNGVEQENLQLKKEVDELRASLAAQKKETETLHVGLATKKEEMEAGFAAQKKKMETEY</sequence>
<evidence type="ECO:0000256" key="1">
    <source>
        <dbReference type="SAM" id="Coils"/>
    </source>
</evidence>
<protein>
    <submittedName>
        <fullName evidence="3">Uncharacterized protein</fullName>
    </submittedName>
</protein>
<feature type="region of interest" description="Disordered" evidence="2">
    <location>
        <begin position="311"/>
        <end position="338"/>
    </location>
</feature>
<evidence type="ECO:0000313" key="4">
    <source>
        <dbReference type="Proteomes" id="UP000288805"/>
    </source>
</evidence>
<evidence type="ECO:0000256" key="2">
    <source>
        <dbReference type="SAM" id="MobiDB-lite"/>
    </source>
</evidence>
<accession>A0A438FW44</accession>
<feature type="coiled-coil region" evidence="1">
    <location>
        <begin position="532"/>
        <end position="587"/>
    </location>
</feature>
<feature type="compositionally biased region" description="Basic and acidic residues" evidence="2">
    <location>
        <begin position="313"/>
        <end position="323"/>
    </location>
</feature>
<gene>
    <name evidence="3" type="ORF">CK203_046351</name>
</gene>